<reference evidence="7 8" key="1">
    <citation type="submission" date="2018-11" db="EMBL/GenBank/DDBJ databases">
        <authorList>
            <consortium name="Pathogen Informatics"/>
        </authorList>
    </citation>
    <scope>NUCLEOTIDE SEQUENCE [LARGE SCALE GENOMIC DNA]</scope>
</reference>
<reference evidence="9" key="2">
    <citation type="submission" date="2019-09" db="UniProtKB">
        <authorList>
            <consortium name="WormBaseParasite"/>
        </authorList>
    </citation>
    <scope>IDENTIFICATION</scope>
</reference>
<dbReference type="Proteomes" id="UP000050761">
    <property type="component" value="Unassembled WGS sequence"/>
</dbReference>
<comment type="subcellular location">
    <subcellularLocation>
        <location evidence="1">Membrane</location>
        <topology evidence="1">Multi-pass membrane protein</topology>
    </subcellularLocation>
</comment>
<keyword evidence="5 6" id="KW-0472">Membrane</keyword>
<dbReference type="AlphaFoldDB" id="A0A183GKX3"/>
<accession>A0A3P8D485</accession>
<protein>
    <submittedName>
        <fullName evidence="9">Surfeit locus protein 4</fullName>
    </submittedName>
</protein>
<dbReference type="EMBL" id="UZAH01034958">
    <property type="protein sequence ID" value="VDP38180.1"/>
    <property type="molecule type" value="Genomic_DNA"/>
</dbReference>
<evidence type="ECO:0000256" key="5">
    <source>
        <dbReference type="ARBA" id="ARBA00023136"/>
    </source>
</evidence>
<dbReference type="InterPro" id="IPR002995">
    <property type="entry name" value="Surf4"/>
</dbReference>
<evidence type="ECO:0000256" key="6">
    <source>
        <dbReference type="SAM" id="Phobius"/>
    </source>
</evidence>
<sequence length="72" mass="8152">MVVCIGLNCAQLIFVWLFGLNLWLNAWWSVPLDRFYRDFMNNFFQATSVTGGLFLVIAYGPGGVSVQDDKKS</sequence>
<evidence type="ECO:0000256" key="4">
    <source>
        <dbReference type="ARBA" id="ARBA00022989"/>
    </source>
</evidence>
<feature type="transmembrane region" description="Helical" evidence="6">
    <location>
        <begin position="12"/>
        <end position="30"/>
    </location>
</feature>
<proteinExistence type="inferred from homology"/>
<dbReference type="GO" id="GO:0016020">
    <property type="term" value="C:membrane"/>
    <property type="evidence" value="ECO:0007669"/>
    <property type="project" value="UniProtKB-SubCell"/>
</dbReference>
<organism evidence="8 9">
    <name type="scientific">Heligmosomoides polygyrus</name>
    <name type="common">Parasitic roundworm</name>
    <dbReference type="NCBI Taxonomy" id="6339"/>
    <lineage>
        <taxon>Eukaryota</taxon>
        <taxon>Metazoa</taxon>
        <taxon>Ecdysozoa</taxon>
        <taxon>Nematoda</taxon>
        <taxon>Chromadorea</taxon>
        <taxon>Rhabditida</taxon>
        <taxon>Rhabditina</taxon>
        <taxon>Rhabditomorpha</taxon>
        <taxon>Strongyloidea</taxon>
        <taxon>Heligmosomidae</taxon>
        <taxon>Heligmosomoides</taxon>
    </lineage>
</organism>
<name>A0A183GKX3_HELPZ</name>
<dbReference type="WBParaSite" id="HPBE_0002334301-mRNA-1">
    <property type="protein sequence ID" value="HPBE_0002334301-mRNA-1"/>
    <property type="gene ID" value="HPBE_0002334301"/>
</dbReference>
<feature type="transmembrane region" description="Helical" evidence="6">
    <location>
        <begin position="42"/>
        <end position="62"/>
    </location>
</feature>
<keyword evidence="3 6" id="KW-0812">Transmembrane</keyword>
<evidence type="ECO:0000313" key="9">
    <source>
        <dbReference type="WBParaSite" id="HPBE_0002334301-mRNA-1"/>
    </source>
</evidence>
<dbReference type="OrthoDB" id="7859621at2759"/>
<accession>A0A183GKX3</accession>
<evidence type="ECO:0000256" key="2">
    <source>
        <dbReference type="ARBA" id="ARBA00006945"/>
    </source>
</evidence>
<keyword evidence="8" id="KW-1185">Reference proteome</keyword>
<dbReference type="Pfam" id="PF02077">
    <property type="entry name" value="SURF4"/>
    <property type="match status" value="1"/>
</dbReference>
<gene>
    <name evidence="7" type="ORF">HPBE_LOCUS23342</name>
</gene>
<comment type="similarity">
    <text evidence="2">Belongs to the SURF4 family.</text>
</comment>
<evidence type="ECO:0000256" key="1">
    <source>
        <dbReference type="ARBA" id="ARBA00004141"/>
    </source>
</evidence>
<keyword evidence="4 6" id="KW-1133">Transmembrane helix</keyword>
<evidence type="ECO:0000256" key="3">
    <source>
        <dbReference type="ARBA" id="ARBA00022692"/>
    </source>
</evidence>
<evidence type="ECO:0000313" key="7">
    <source>
        <dbReference type="EMBL" id="VDP38180.1"/>
    </source>
</evidence>
<evidence type="ECO:0000313" key="8">
    <source>
        <dbReference type="Proteomes" id="UP000050761"/>
    </source>
</evidence>